<feature type="transmembrane region" description="Helical" evidence="9">
    <location>
        <begin position="80"/>
        <end position="98"/>
    </location>
</feature>
<feature type="transmembrane region" description="Helical" evidence="9">
    <location>
        <begin position="119"/>
        <end position="138"/>
    </location>
</feature>
<evidence type="ECO:0000313" key="12">
    <source>
        <dbReference type="Proteomes" id="UP000219993"/>
    </source>
</evidence>
<evidence type="ECO:0000256" key="9">
    <source>
        <dbReference type="RuleBase" id="RU369079"/>
    </source>
</evidence>
<dbReference type="AlphaFoldDB" id="A0A291P305"/>
<dbReference type="Proteomes" id="UP000219993">
    <property type="component" value="Chromosome"/>
</dbReference>
<evidence type="ECO:0000259" key="10">
    <source>
        <dbReference type="Pfam" id="PF04290"/>
    </source>
</evidence>
<evidence type="ECO:0000256" key="6">
    <source>
        <dbReference type="ARBA" id="ARBA00022989"/>
    </source>
</evidence>
<dbReference type="Pfam" id="PF04290">
    <property type="entry name" value="DctQ"/>
    <property type="match status" value="1"/>
</dbReference>
<evidence type="ECO:0000256" key="3">
    <source>
        <dbReference type="ARBA" id="ARBA00022475"/>
    </source>
</evidence>
<dbReference type="OrthoDB" id="9795655at2"/>
<evidence type="ECO:0000256" key="7">
    <source>
        <dbReference type="ARBA" id="ARBA00023136"/>
    </source>
</evidence>
<feature type="domain" description="Tripartite ATP-independent periplasmic transporters DctQ component" evidence="10">
    <location>
        <begin position="57"/>
        <end position="188"/>
    </location>
</feature>
<comment type="subunit">
    <text evidence="9">The complex comprises the extracytoplasmic solute receptor protein and the two transmembrane proteins.</text>
</comment>
<evidence type="ECO:0000256" key="1">
    <source>
        <dbReference type="ARBA" id="ARBA00004429"/>
    </source>
</evidence>
<evidence type="ECO:0000256" key="4">
    <source>
        <dbReference type="ARBA" id="ARBA00022519"/>
    </source>
</evidence>
<keyword evidence="4 9" id="KW-0997">Cell inner membrane</keyword>
<dbReference type="PANTHER" id="PTHR35011">
    <property type="entry name" value="2,3-DIKETO-L-GULONATE TRAP TRANSPORTER SMALL PERMEASE PROTEIN YIAM"/>
    <property type="match status" value="1"/>
</dbReference>
<gene>
    <name evidence="11" type="ORF">BEI_0276</name>
</gene>
<dbReference type="InterPro" id="IPR007387">
    <property type="entry name" value="TRAP_DctQ"/>
</dbReference>
<sequence length="209" mass="23233">MTEPDRHSHEPHGLSPSEVEELVHHHTELPQTRLSRALDRALALIGKAASWFWLLVVAVIIWAVVGRYAFGQGSVTLEEWQWHIAGAAWLLGLAYTLTTDDHVRVDVLHERLSLRTQGWIELFGILLLLLPFLGISLYEMVPYAWSSYLQGETSQAPAGLSHRWILKATVALSFALLILAALSRLLRVTALLFGFPKPIASDNAKGDAS</sequence>
<proteinExistence type="inferred from homology"/>
<feature type="transmembrane region" description="Helical" evidence="9">
    <location>
        <begin position="164"/>
        <end position="182"/>
    </location>
</feature>
<keyword evidence="6 9" id="KW-1133">Transmembrane helix</keyword>
<evidence type="ECO:0000256" key="5">
    <source>
        <dbReference type="ARBA" id="ARBA00022692"/>
    </source>
</evidence>
<dbReference type="GO" id="GO:0005886">
    <property type="term" value="C:plasma membrane"/>
    <property type="evidence" value="ECO:0007669"/>
    <property type="project" value="UniProtKB-SubCell"/>
</dbReference>
<keyword evidence="5 9" id="KW-0812">Transmembrane</keyword>
<dbReference type="InterPro" id="IPR055348">
    <property type="entry name" value="DctQ"/>
</dbReference>
<keyword evidence="3" id="KW-1003">Cell membrane</keyword>
<dbReference type="GO" id="GO:0022857">
    <property type="term" value="F:transmembrane transporter activity"/>
    <property type="evidence" value="ECO:0007669"/>
    <property type="project" value="UniProtKB-UniRule"/>
</dbReference>
<reference evidence="11 12" key="1">
    <citation type="journal article" date="2017" name="Sci. Rep.">
        <title>Revealing the Saline Adaptation Strategies of the Halophilic Bacterium Halomonas beimenensis through High-throughput Omics and Transposon Mutagenesis Approaches.</title>
        <authorList>
            <person name="Chen Y.H."/>
            <person name="Lin S.S."/>
            <person name="Shyu Y.T."/>
        </authorList>
    </citation>
    <scope>NUCLEOTIDE SEQUENCE [LARGE SCALE GENOMIC DNA]</scope>
    <source>
        <strain evidence="11 12">NTU-111</strain>
    </source>
</reference>
<dbReference type="EMBL" id="CP021435">
    <property type="protein sequence ID" value="ATJ81263.1"/>
    <property type="molecule type" value="Genomic_DNA"/>
</dbReference>
<comment type="subcellular location">
    <subcellularLocation>
        <location evidence="1 9">Cell inner membrane</location>
        <topology evidence="1 9">Multi-pass membrane protein</topology>
    </subcellularLocation>
</comment>
<feature type="transmembrane region" description="Helical" evidence="9">
    <location>
        <begin position="41"/>
        <end position="65"/>
    </location>
</feature>
<dbReference type="RefSeq" id="WP_097787827.1">
    <property type="nucleotide sequence ID" value="NZ_BAAADT010000008.1"/>
</dbReference>
<dbReference type="PANTHER" id="PTHR35011:SF4">
    <property type="entry name" value="SLL1102 PROTEIN"/>
    <property type="match status" value="1"/>
</dbReference>
<keyword evidence="2 9" id="KW-0813">Transport</keyword>
<evidence type="ECO:0000313" key="11">
    <source>
        <dbReference type="EMBL" id="ATJ81263.1"/>
    </source>
</evidence>
<evidence type="ECO:0000256" key="2">
    <source>
        <dbReference type="ARBA" id="ARBA00022448"/>
    </source>
</evidence>
<protein>
    <recommendedName>
        <fullName evidence="9">TRAP transporter small permease protein</fullName>
    </recommendedName>
</protein>
<accession>A0A291P305</accession>
<evidence type="ECO:0000256" key="8">
    <source>
        <dbReference type="ARBA" id="ARBA00038436"/>
    </source>
</evidence>
<keyword evidence="7 9" id="KW-0472">Membrane</keyword>
<dbReference type="KEGG" id="hbe:BEI_0276"/>
<comment type="similarity">
    <text evidence="8 9">Belongs to the TRAP transporter small permease family.</text>
</comment>
<comment type="function">
    <text evidence="9">Part of the tripartite ATP-independent periplasmic (TRAP) transport system.</text>
</comment>
<organism evidence="11 12">
    <name type="scientific">Halomonas beimenensis</name>
    <dbReference type="NCBI Taxonomy" id="475662"/>
    <lineage>
        <taxon>Bacteria</taxon>
        <taxon>Pseudomonadati</taxon>
        <taxon>Pseudomonadota</taxon>
        <taxon>Gammaproteobacteria</taxon>
        <taxon>Oceanospirillales</taxon>
        <taxon>Halomonadaceae</taxon>
        <taxon>Halomonas</taxon>
    </lineage>
</organism>
<keyword evidence="12" id="KW-1185">Reference proteome</keyword>
<name>A0A291P305_9GAMM</name>